<feature type="domain" description="Dienelactone hydrolase" evidence="1">
    <location>
        <begin position="24"/>
        <end position="131"/>
    </location>
</feature>
<evidence type="ECO:0000259" key="1">
    <source>
        <dbReference type="Pfam" id="PF01738"/>
    </source>
</evidence>
<dbReference type="GO" id="GO:0016787">
    <property type="term" value="F:hydrolase activity"/>
    <property type="evidence" value="ECO:0007669"/>
    <property type="project" value="UniProtKB-KW"/>
</dbReference>
<dbReference type="SUPFAM" id="SSF53474">
    <property type="entry name" value="alpha/beta-Hydrolases"/>
    <property type="match status" value="1"/>
</dbReference>
<dbReference type="InterPro" id="IPR029058">
    <property type="entry name" value="AB_hydrolase_fold"/>
</dbReference>
<dbReference type="InterPro" id="IPR002925">
    <property type="entry name" value="Dienelactn_hydro"/>
</dbReference>
<dbReference type="EMBL" id="CP033926">
    <property type="protein sequence ID" value="AZA99275.1"/>
    <property type="molecule type" value="Genomic_DNA"/>
</dbReference>
<dbReference type="RefSeq" id="WP_076350851.1">
    <property type="nucleotide sequence ID" value="NZ_CP033926.1"/>
</dbReference>
<dbReference type="Proteomes" id="UP000186106">
    <property type="component" value="Unassembled WGS sequence"/>
</dbReference>
<name>A0A1N7HSC0_9FLAO</name>
<organism evidence="3 4">
    <name type="scientific">Chryseobacterium joostei</name>
    <dbReference type="NCBI Taxonomy" id="112234"/>
    <lineage>
        <taxon>Bacteria</taxon>
        <taxon>Pseudomonadati</taxon>
        <taxon>Bacteroidota</taxon>
        <taxon>Flavobacteriia</taxon>
        <taxon>Flavobacteriales</taxon>
        <taxon>Weeksellaceae</taxon>
        <taxon>Chryseobacterium group</taxon>
        <taxon>Chryseobacterium</taxon>
    </lineage>
</organism>
<dbReference type="OrthoDB" id="9805123at2"/>
<dbReference type="PANTHER" id="PTHR47751:SF1">
    <property type="entry name" value="SUPERFAMILY HYDROLASE, PUTATIVE (AFU_ORTHOLOGUE AFUA_2G16580)-RELATED"/>
    <property type="match status" value="1"/>
</dbReference>
<evidence type="ECO:0000313" key="5">
    <source>
        <dbReference type="Proteomes" id="UP000279541"/>
    </source>
</evidence>
<dbReference type="Proteomes" id="UP000279541">
    <property type="component" value="Chromosome"/>
</dbReference>
<dbReference type="Gene3D" id="1.10.10.800">
    <property type="match status" value="1"/>
</dbReference>
<evidence type="ECO:0000313" key="3">
    <source>
        <dbReference type="EMBL" id="SIS27742.1"/>
    </source>
</evidence>
<sequence length="301" mass="33152">MKQSIKFKNGEIDMAGNIFLPKDFNQTNKYPAIVIGHPAGGVKEQTAGIYAEKMAEKGFVTLAFDASYQGESGGLPRNTEKPSARVGDISAAVDFLTTLPYVDVEHIGGIGICASGGYFVAATKEDKRIKALTTVSGVDIGKMYHEGWNGKGGTVNIEETLKTVANQRTAEAGGAEPIFLNWLGDRNPEYGKEATDGYDYYRTERAQHPNSTGAFLLTDLNRLINFRAFDRIETLLTQPLLVIAGSEANSKWNSDFLYANAGSKIKEYFIVDGANHFDLYDIPQYVDQGIERMTQFFRDNL</sequence>
<dbReference type="PANTHER" id="PTHR47751">
    <property type="entry name" value="SUPERFAMILY HYDROLASE, PUTATIVE (AFU_ORTHOLOGUE AFUA_2G16580)-RELATED"/>
    <property type="match status" value="1"/>
</dbReference>
<keyword evidence="2" id="KW-0378">Hydrolase</keyword>
<reference evidence="3 4" key="1">
    <citation type="submission" date="2017-01" db="EMBL/GenBank/DDBJ databases">
        <authorList>
            <person name="Mah S.A."/>
            <person name="Swanson W.J."/>
            <person name="Moy G.W."/>
            <person name="Vacquier V.D."/>
        </authorList>
    </citation>
    <scope>NUCLEOTIDE SEQUENCE [LARGE SCALE GENOMIC DNA]</scope>
    <source>
        <strain evidence="3 4">DSM 16927</strain>
    </source>
</reference>
<proteinExistence type="predicted"/>
<dbReference type="KEGG" id="cjt:EG359_06500"/>
<evidence type="ECO:0000313" key="2">
    <source>
        <dbReference type="EMBL" id="AZA99275.1"/>
    </source>
</evidence>
<dbReference type="EMBL" id="FTNZ01000001">
    <property type="protein sequence ID" value="SIS27742.1"/>
    <property type="molecule type" value="Genomic_DNA"/>
</dbReference>
<dbReference type="STRING" id="112234.SAMN05421768_10157"/>
<accession>A0A1N7HSC0</accession>
<dbReference type="Gene3D" id="3.40.50.1820">
    <property type="entry name" value="alpha/beta hydrolase"/>
    <property type="match status" value="1"/>
</dbReference>
<dbReference type="InterPro" id="IPR051411">
    <property type="entry name" value="Polyketide_trans_af380"/>
</dbReference>
<reference evidence="2 5" key="2">
    <citation type="submission" date="2018-11" db="EMBL/GenBank/DDBJ databases">
        <title>Proposal to divide the Flavobacteriaceae and reorganize its genera based on Amino Acid Identity values calculated from whole genome sequences.</title>
        <authorList>
            <person name="Nicholson A.C."/>
            <person name="Gulvik C.A."/>
            <person name="Whitney A.M."/>
            <person name="Humrighouse B.W."/>
            <person name="Bell M."/>
            <person name="Holmes B."/>
            <person name="Steigerwalt A.G."/>
            <person name="Villarma A."/>
            <person name="Sheth M."/>
            <person name="Batra D."/>
            <person name="Pryor J."/>
            <person name="Bernardet J.-F."/>
            <person name="Hugo C."/>
            <person name="Kampfer P."/>
            <person name="Newman J."/>
            <person name="McQuiston J.R."/>
        </authorList>
    </citation>
    <scope>NUCLEOTIDE SEQUENCE [LARGE SCALE GENOMIC DNA]</scope>
    <source>
        <strain evidence="2 5">DSM 16927</strain>
    </source>
</reference>
<evidence type="ECO:0000313" key="4">
    <source>
        <dbReference type="Proteomes" id="UP000186106"/>
    </source>
</evidence>
<protein>
    <submittedName>
        <fullName evidence="2">Alpha/beta hydrolase</fullName>
    </submittedName>
</protein>
<dbReference type="AlphaFoldDB" id="A0A1N7HSC0"/>
<keyword evidence="5" id="KW-1185">Reference proteome</keyword>
<dbReference type="Pfam" id="PF01738">
    <property type="entry name" value="DLH"/>
    <property type="match status" value="1"/>
</dbReference>
<gene>
    <name evidence="2" type="ORF">EG359_06500</name>
    <name evidence="3" type="ORF">SAMN05421768_10157</name>
</gene>